<comment type="similarity">
    <text evidence="1">Belongs to the ABC transporter superfamily.</text>
</comment>
<dbReference type="EMBL" id="CP017634">
    <property type="protein sequence ID" value="ATW26041.1"/>
    <property type="molecule type" value="Genomic_DNA"/>
</dbReference>
<evidence type="ECO:0000313" key="6">
    <source>
        <dbReference type="EMBL" id="ATW26041.1"/>
    </source>
</evidence>
<evidence type="ECO:0000256" key="2">
    <source>
        <dbReference type="ARBA" id="ARBA00022448"/>
    </source>
</evidence>
<dbReference type="PROSITE" id="PS50893">
    <property type="entry name" value="ABC_TRANSPORTER_2"/>
    <property type="match status" value="1"/>
</dbReference>
<dbReference type="GO" id="GO:0005524">
    <property type="term" value="F:ATP binding"/>
    <property type="evidence" value="ECO:0007669"/>
    <property type="project" value="UniProtKB-KW"/>
</dbReference>
<dbReference type="Proteomes" id="UP000323521">
    <property type="component" value="Chromosome"/>
</dbReference>
<keyword evidence="2" id="KW-0813">Transport</keyword>
<dbReference type="InterPro" id="IPR003593">
    <property type="entry name" value="AAA+_ATPase"/>
</dbReference>
<dbReference type="GO" id="GO:0016887">
    <property type="term" value="F:ATP hydrolysis activity"/>
    <property type="evidence" value="ECO:0007669"/>
    <property type="project" value="InterPro"/>
</dbReference>
<keyword evidence="7" id="KW-1185">Reference proteome</keyword>
<dbReference type="SMART" id="SM00382">
    <property type="entry name" value="AAA"/>
    <property type="match status" value="1"/>
</dbReference>
<gene>
    <name evidence="6" type="ORF">DCMF_15790</name>
</gene>
<sequence length="315" mass="35061">MVIETYNLTKWYGNKIGCQNICLSVSEGQVFGFLGHNGAGKSTLVKMLVGLIYPSAGEATIFRKPLGNPETKKMIGFLPENFRYHDWLTGYELLHFHGALYHISSREREKRIREVLDLLGLTGHEHHKIKTYSKGMQQRLGLAGALLPDPDLLILDEPTSAMDPLGRKEIRDLILGLKSRGKTIFLNSHLLSEMEMVCDHVALIKKGTMIAQGSIHSLLGQICEVEMQVAGLNQGIFQAISGMGCAYRQENGHLIVTVKTKEQIPYLVESVVGNGGKLYQLQMRHNSLEELFLELMGDGGKNLADNSSTSRERNI</sequence>
<keyword evidence="4 6" id="KW-0067">ATP-binding</keyword>
<evidence type="ECO:0000256" key="1">
    <source>
        <dbReference type="ARBA" id="ARBA00005417"/>
    </source>
</evidence>
<dbReference type="AlphaFoldDB" id="A0A3G1KUB5"/>
<dbReference type="InterPro" id="IPR003439">
    <property type="entry name" value="ABC_transporter-like_ATP-bd"/>
</dbReference>
<dbReference type="OrthoDB" id="1805624at2"/>
<evidence type="ECO:0000256" key="4">
    <source>
        <dbReference type="ARBA" id="ARBA00022840"/>
    </source>
</evidence>
<reference evidence="6 7" key="1">
    <citation type="submission" date="2016-10" db="EMBL/GenBank/DDBJ databases">
        <title>Complete Genome Sequence of Peptococcaceae strain DCMF.</title>
        <authorList>
            <person name="Edwards R.J."/>
            <person name="Holland S.I."/>
            <person name="Deshpande N.P."/>
            <person name="Wong Y.K."/>
            <person name="Ertan H."/>
            <person name="Manefield M."/>
            <person name="Russell T.L."/>
            <person name="Lee M.J."/>
        </authorList>
    </citation>
    <scope>NUCLEOTIDE SEQUENCE [LARGE SCALE GENOMIC DNA]</scope>
    <source>
        <strain evidence="6 7">DCMF</strain>
    </source>
</reference>
<dbReference type="InterPro" id="IPR027417">
    <property type="entry name" value="P-loop_NTPase"/>
</dbReference>
<evidence type="ECO:0000313" key="7">
    <source>
        <dbReference type="Proteomes" id="UP000323521"/>
    </source>
</evidence>
<dbReference type="Pfam" id="PF00005">
    <property type="entry name" value="ABC_tran"/>
    <property type="match status" value="1"/>
</dbReference>
<feature type="domain" description="ABC transporter" evidence="5">
    <location>
        <begin position="3"/>
        <end position="231"/>
    </location>
</feature>
<name>A0A3G1KUB5_FORW1</name>
<dbReference type="SUPFAM" id="SSF52540">
    <property type="entry name" value="P-loop containing nucleoside triphosphate hydrolases"/>
    <property type="match status" value="1"/>
</dbReference>
<dbReference type="PROSITE" id="PS00211">
    <property type="entry name" value="ABC_TRANSPORTER_1"/>
    <property type="match status" value="1"/>
</dbReference>
<dbReference type="KEGG" id="fwa:DCMF_15790"/>
<dbReference type="PANTHER" id="PTHR43335">
    <property type="entry name" value="ABC TRANSPORTER, ATP-BINDING PROTEIN"/>
    <property type="match status" value="1"/>
</dbReference>
<dbReference type="PANTHER" id="PTHR43335:SF4">
    <property type="entry name" value="ABC TRANSPORTER, ATP-BINDING PROTEIN"/>
    <property type="match status" value="1"/>
</dbReference>
<evidence type="ECO:0000259" key="5">
    <source>
        <dbReference type="PROSITE" id="PS50893"/>
    </source>
</evidence>
<dbReference type="RefSeq" id="WP_148135312.1">
    <property type="nucleotide sequence ID" value="NZ_CP017634.1"/>
</dbReference>
<organism evidence="6 7">
    <name type="scientific">Formimonas warabiya</name>
    <dbReference type="NCBI Taxonomy" id="1761012"/>
    <lineage>
        <taxon>Bacteria</taxon>
        <taxon>Bacillati</taxon>
        <taxon>Bacillota</taxon>
        <taxon>Clostridia</taxon>
        <taxon>Eubacteriales</taxon>
        <taxon>Peptococcaceae</taxon>
        <taxon>Candidatus Formimonas</taxon>
    </lineage>
</organism>
<accession>A0A3G1KUB5</accession>
<dbReference type="Gene3D" id="3.40.50.300">
    <property type="entry name" value="P-loop containing nucleotide triphosphate hydrolases"/>
    <property type="match status" value="1"/>
</dbReference>
<dbReference type="InterPro" id="IPR017871">
    <property type="entry name" value="ABC_transporter-like_CS"/>
</dbReference>
<evidence type="ECO:0000256" key="3">
    <source>
        <dbReference type="ARBA" id="ARBA00022741"/>
    </source>
</evidence>
<protein>
    <submittedName>
        <fullName evidence="6">Multidrug ABC transporter ATP-binding protein</fullName>
    </submittedName>
</protein>
<keyword evidence="3" id="KW-0547">Nucleotide-binding</keyword>
<proteinExistence type="inferred from homology"/>